<keyword evidence="4 6" id="KW-0560">Oxidoreductase</keyword>
<feature type="domain" description="MsrB" evidence="7">
    <location>
        <begin position="4"/>
        <end position="126"/>
    </location>
</feature>
<dbReference type="SUPFAM" id="SSF51316">
    <property type="entry name" value="Mss4-like"/>
    <property type="match status" value="1"/>
</dbReference>
<comment type="caution">
    <text evidence="8">The sequence shown here is derived from an EMBL/GenBank/DDBJ whole genome shotgun (WGS) entry which is preliminary data.</text>
</comment>
<feature type="binding site" evidence="6">
    <location>
        <position position="92"/>
    </location>
    <ligand>
        <name>Zn(2+)</name>
        <dbReference type="ChEBI" id="CHEBI:29105"/>
    </ligand>
</feature>
<dbReference type="FunFam" id="2.170.150.20:FF:000001">
    <property type="entry name" value="Peptide methionine sulfoxide reductase MsrB"/>
    <property type="match status" value="1"/>
</dbReference>
<feature type="binding site" evidence="6">
    <location>
        <position position="95"/>
    </location>
    <ligand>
        <name>Zn(2+)</name>
        <dbReference type="ChEBI" id="CHEBI:29105"/>
    </ligand>
</feature>
<evidence type="ECO:0000313" key="8">
    <source>
        <dbReference type="EMBL" id="PJZ85530.1"/>
    </source>
</evidence>
<dbReference type="PANTHER" id="PTHR10173:SF52">
    <property type="entry name" value="METHIONINE-R-SULFOXIDE REDUCTASE B1"/>
    <property type="match status" value="1"/>
</dbReference>
<sequence>MMNEENWKEKLTPLQYQVTREKGTERPFTGEYYEHKEKGTYLCVCCGEALFSSNAKYDSGSGWPSYYEPVRKEVVATESDQSHGMVRTEIHCQNCGAHLGHVFPDGPKPTGLRYCVNSASLKFQKE</sequence>
<keyword evidence="9" id="KW-1185">Reference proteome</keyword>
<dbReference type="Pfam" id="PF01641">
    <property type="entry name" value="SelR"/>
    <property type="match status" value="1"/>
</dbReference>
<evidence type="ECO:0000256" key="2">
    <source>
        <dbReference type="ARBA" id="ARBA00022723"/>
    </source>
</evidence>
<reference evidence="8 9" key="1">
    <citation type="submission" date="2017-07" db="EMBL/GenBank/DDBJ databases">
        <title>Leptospira spp. isolated from tropical soils.</title>
        <authorList>
            <person name="Thibeaux R."/>
            <person name="Iraola G."/>
            <person name="Ferres I."/>
            <person name="Bierque E."/>
            <person name="Girault D."/>
            <person name="Soupe-Gilbert M.-E."/>
            <person name="Picardeau M."/>
            <person name="Goarant C."/>
        </authorList>
    </citation>
    <scope>NUCLEOTIDE SEQUENCE [LARGE SCALE GENOMIC DNA]</scope>
    <source>
        <strain evidence="8 9">FH2-B-A1</strain>
    </source>
</reference>
<dbReference type="GO" id="GO:0030091">
    <property type="term" value="P:protein repair"/>
    <property type="evidence" value="ECO:0007669"/>
    <property type="project" value="InterPro"/>
</dbReference>
<dbReference type="InterPro" id="IPR002579">
    <property type="entry name" value="Met_Sox_Rdtase_MsrB_dom"/>
</dbReference>
<evidence type="ECO:0000313" key="9">
    <source>
        <dbReference type="Proteomes" id="UP000232145"/>
    </source>
</evidence>
<comment type="catalytic activity">
    <reaction evidence="5 6">
        <text>L-methionyl-[protein] + [thioredoxin]-disulfide + H2O = L-methionyl-(R)-S-oxide-[protein] + [thioredoxin]-dithiol</text>
        <dbReference type="Rhea" id="RHEA:24164"/>
        <dbReference type="Rhea" id="RHEA-COMP:10698"/>
        <dbReference type="Rhea" id="RHEA-COMP:10700"/>
        <dbReference type="Rhea" id="RHEA-COMP:12313"/>
        <dbReference type="Rhea" id="RHEA-COMP:12314"/>
        <dbReference type="ChEBI" id="CHEBI:15377"/>
        <dbReference type="ChEBI" id="CHEBI:16044"/>
        <dbReference type="ChEBI" id="CHEBI:29950"/>
        <dbReference type="ChEBI" id="CHEBI:45764"/>
        <dbReference type="ChEBI" id="CHEBI:50058"/>
        <dbReference type="EC" id="1.8.4.12"/>
    </reaction>
</comment>
<name>A0A2N0AMN9_9LEPT</name>
<dbReference type="PANTHER" id="PTHR10173">
    <property type="entry name" value="METHIONINE SULFOXIDE REDUCTASE"/>
    <property type="match status" value="1"/>
</dbReference>
<dbReference type="NCBIfam" id="TIGR00357">
    <property type="entry name" value="peptide-methionine (R)-S-oxide reductase MsrB"/>
    <property type="match status" value="1"/>
</dbReference>
<comment type="similarity">
    <text evidence="1 6">Belongs to the MsrB Met sulfoxide reductase family.</text>
</comment>
<dbReference type="InterPro" id="IPR028427">
    <property type="entry name" value="Met_Sox_Rdtase_MsrB"/>
</dbReference>
<dbReference type="PROSITE" id="PS51790">
    <property type="entry name" value="MSRB"/>
    <property type="match status" value="1"/>
</dbReference>
<dbReference type="GO" id="GO:0006979">
    <property type="term" value="P:response to oxidative stress"/>
    <property type="evidence" value="ECO:0007669"/>
    <property type="project" value="InterPro"/>
</dbReference>
<dbReference type="GO" id="GO:0033743">
    <property type="term" value="F:peptide-methionine (R)-S-oxide reductase activity"/>
    <property type="evidence" value="ECO:0007669"/>
    <property type="project" value="UniProtKB-UniRule"/>
</dbReference>
<proteinExistence type="inferred from homology"/>
<evidence type="ECO:0000256" key="1">
    <source>
        <dbReference type="ARBA" id="ARBA00007174"/>
    </source>
</evidence>
<dbReference type="EMBL" id="NPDX01000001">
    <property type="protein sequence ID" value="PJZ85530.1"/>
    <property type="molecule type" value="Genomic_DNA"/>
</dbReference>
<evidence type="ECO:0000256" key="3">
    <source>
        <dbReference type="ARBA" id="ARBA00022833"/>
    </source>
</evidence>
<accession>A0A2N0AMN9</accession>
<feature type="active site" description="Nucleophile" evidence="6">
    <location>
        <position position="115"/>
    </location>
</feature>
<evidence type="ECO:0000259" key="7">
    <source>
        <dbReference type="PROSITE" id="PS51790"/>
    </source>
</evidence>
<dbReference type="GO" id="GO:0008270">
    <property type="term" value="F:zinc ion binding"/>
    <property type="evidence" value="ECO:0007669"/>
    <property type="project" value="UniProtKB-UniRule"/>
</dbReference>
<keyword evidence="2 6" id="KW-0479">Metal-binding</keyword>
<keyword evidence="3 6" id="KW-0862">Zinc</keyword>
<dbReference type="HAMAP" id="MF_01400">
    <property type="entry name" value="MsrB"/>
    <property type="match status" value="1"/>
</dbReference>
<dbReference type="OrthoDB" id="4174719at2"/>
<dbReference type="EC" id="1.8.4.12" evidence="6"/>
<dbReference type="GO" id="GO:0005737">
    <property type="term" value="C:cytoplasm"/>
    <property type="evidence" value="ECO:0007669"/>
    <property type="project" value="TreeGrafter"/>
</dbReference>
<evidence type="ECO:0000256" key="4">
    <source>
        <dbReference type="ARBA" id="ARBA00023002"/>
    </source>
</evidence>
<dbReference type="Proteomes" id="UP000232145">
    <property type="component" value="Unassembled WGS sequence"/>
</dbReference>
<evidence type="ECO:0000256" key="6">
    <source>
        <dbReference type="HAMAP-Rule" id="MF_01400"/>
    </source>
</evidence>
<organism evidence="8 9">
    <name type="scientific">Leptospira harrisiae</name>
    <dbReference type="NCBI Taxonomy" id="2023189"/>
    <lineage>
        <taxon>Bacteria</taxon>
        <taxon>Pseudomonadati</taxon>
        <taxon>Spirochaetota</taxon>
        <taxon>Spirochaetia</taxon>
        <taxon>Leptospirales</taxon>
        <taxon>Leptospiraceae</taxon>
        <taxon>Leptospira</taxon>
    </lineage>
</organism>
<comment type="cofactor">
    <cofactor evidence="6">
        <name>Zn(2+)</name>
        <dbReference type="ChEBI" id="CHEBI:29105"/>
    </cofactor>
    <text evidence="6">Binds 1 zinc ion per subunit. The zinc ion is important for the structural integrity of the protein.</text>
</comment>
<evidence type="ECO:0000256" key="5">
    <source>
        <dbReference type="ARBA" id="ARBA00048488"/>
    </source>
</evidence>
<feature type="binding site" evidence="6">
    <location>
        <position position="43"/>
    </location>
    <ligand>
        <name>Zn(2+)</name>
        <dbReference type="ChEBI" id="CHEBI:29105"/>
    </ligand>
</feature>
<dbReference type="AlphaFoldDB" id="A0A2N0AMN9"/>
<gene>
    <name evidence="6 8" type="primary">msrB</name>
    <name evidence="8" type="ORF">CH364_04745</name>
</gene>
<dbReference type="InterPro" id="IPR011057">
    <property type="entry name" value="Mss4-like_sf"/>
</dbReference>
<feature type="binding site" evidence="6">
    <location>
        <position position="46"/>
    </location>
    <ligand>
        <name>Zn(2+)</name>
        <dbReference type="ChEBI" id="CHEBI:29105"/>
    </ligand>
</feature>
<dbReference type="Gene3D" id="2.170.150.20">
    <property type="entry name" value="Peptide methionine sulfoxide reductase"/>
    <property type="match status" value="1"/>
</dbReference>
<protein>
    <recommendedName>
        <fullName evidence="6">Peptide methionine sulfoxide reductase MsrB</fullName>
        <ecNumber evidence="6">1.8.4.12</ecNumber>
    </recommendedName>
    <alternativeName>
        <fullName evidence="6">Peptide-methionine (R)-S-oxide reductase</fullName>
    </alternativeName>
</protein>